<feature type="binding site" evidence="12">
    <location>
        <begin position="82"/>
        <end position="84"/>
    </location>
    <ligand>
        <name>substrate</name>
    </ligand>
</feature>
<comment type="catalytic activity">
    <reaction evidence="11 14">
        <text>myo-inositol + O2 = D-glucuronate + H2O + H(+)</text>
        <dbReference type="Rhea" id="RHEA:23696"/>
        <dbReference type="ChEBI" id="CHEBI:15377"/>
        <dbReference type="ChEBI" id="CHEBI:15378"/>
        <dbReference type="ChEBI" id="CHEBI:15379"/>
        <dbReference type="ChEBI" id="CHEBI:17268"/>
        <dbReference type="ChEBI" id="CHEBI:58720"/>
        <dbReference type="EC" id="1.13.99.1"/>
    </reaction>
</comment>
<evidence type="ECO:0000256" key="5">
    <source>
        <dbReference type="ARBA" id="ARBA00019269"/>
    </source>
</evidence>
<dbReference type="EC" id="1.13.99.1" evidence="4 14"/>
<evidence type="ECO:0000256" key="10">
    <source>
        <dbReference type="ARBA" id="ARBA00029668"/>
    </source>
</evidence>
<dbReference type="OrthoDB" id="5151075at2759"/>
<evidence type="ECO:0000256" key="1">
    <source>
        <dbReference type="ARBA" id="ARBA00004496"/>
    </source>
</evidence>
<feature type="binding site" evidence="12">
    <location>
        <begin position="138"/>
        <end position="139"/>
    </location>
    <ligand>
        <name>substrate</name>
    </ligand>
</feature>
<dbReference type="Pfam" id="PF05153">
    <property type="entry name" value="MIOX"/>
    <property type="match status" value="1"/>
</dbReference>
<dbReference type="EMBL" id="CAJFCJ010000001">
    <property type="protein sequence ID" value="CAD5110696.1"/>
    <property type="molecule type" value="Genomic_DNA"/>
</dbReference>
<keyword evidence="6 14" id="KW-0963">Cytoplasm</keyword>
<evidence type="ECO:0000256" key="8">
    <source>
        <dbReference type="ARBA" id="ARBA00023002"/>
    </source>
</evidence>
<sequence length="282" mass="33105">MAVQPLNILDPSDKFRPEKDESLFRDYTNDNSYFDRVKRVYYSMHTTQTLQFATEKLQFWSKLNKAQLPILQALDLLNNLVDDSDPDVDIPNSVHAFQTAERIREVHPDKPWFQLIGLIHDVGKVLALWGEPQYSVVGDTFPLGCAFSDKIVFGTDSFKDNPDLNHSVYREKLGIYKENCGLSNVIMSWGHDEYLYRVLLQNGSKLPNEALQIIRFHSFYPWHTEGEYMHLCDESDKHSLEWVKEFNKFDLYSKSDEVPKVEEIKPYYESLIKEYLPPILRW</sequence>
<dbReference type="GO" id="GO:0005506">
    <property type="term" value="F:iron ion binding"/>
    <property type="evidence" value="ECO:0007669"/>
    <property type="project" value="InterPro"/>
</dbReference>
<feature type="binding site" evidence="12">
    <location>
        <begin position="217"/>
        <end position="218"/>
    </location>
    <ligand>
        <name>substrate</name>
    </ligand>
</feature>
<evidence type="ECO:0000256" key="11">
    <source>
        <dbReference type="ARBA" id="ARBA00048271"/>
    </source>
</evidence>
<feature type="binding site" evidence="13">
    <location>
        <position position="250"/>
    </location>
    <ligand>
        <name>Fe cation</name>
        <dbReference type="ChEBI" id="CHEBI:24875"/>
        <label>1</label>
    </ligand>
</feature>
<gene>
    <name evidence="15" type="ORF">DGYR_LOCUS66</name>
</gene>
<feature type="binding site" evidence="13">
    <location>
        <position position="217"/>
    </location>
    <ligand>
        <name>Fe cation</name>
        <dbReference type="ChEBI" id="CHEBI:24875"/>
        <label>1</label>
    </ligand>
</feature>
<dbReference type="GO" id="GO:0050113">
    <property type="term" value="F:inositol oxygenase activity"/>
    <property type="evidence" value="ECO:0007669"/>
    <property type="project" value="UniProtKB-UniRule"/>
</dbReference>
<accession>A0A7I8V520</accession>
<feature type="binding site" evidence="12">
    <location>
        <position position="124"/>
    </location>
    <ligand>
        <name>substrate</name>
    </ligand>
</feature>
<feature type="binding site" evidence="13">
    <location>
        <position position="95"/>
    </location>
    <ligand>
        <name>Fe cation</name>
        <dbReference type="ChEBI" id="CHEBI:24875"/>
        <label>1</label>
    </ligand>
</feature>
<keyword evidence="8 14" id="KW-0560">Oxidoreductase</keyword>
<dbReference type="Proteomes" id="UP000549394">
    <property type="component" value="Unassembled WGS sequence"/>
</dbReference>
<evidence type="ECO:0000256" key="2">
    <source>
        <dbReference type="ARBA" id="ARBA00005167"/>
    </source>
</evidence>
<comment type="cofactor">
    <cofactor evidence="13 14">
        <name>Fe cation</name>
        <dbReference type="ChEBI" id="CHEBI:24875"/>
    </cofactor>
    <text evidence="13 14">Binds 2 iron ions per subunit.</text>
</comment>
<feature type="binding site" evidence="12">
    <location>
        <position position="25"/>
    </location>
    <ligand>
        <name>substrate</name>
    </ligand>
</feature>
<dbReference type="GO" id="GO:0005737">
    <property type="term" value="C:cytoplasm"/>
    <property type="evidence" value="ECO:0007669"/>
    <property type="project" value="UniProtKB-SubCell"/>
</dbReference>
<dbReference type="Gene3D" id="1.10.3210.10">
    <property type="entry name" value="Hypothetical protein af1432"/>
    <property type="match status" value="1"/>
</dbReference>
<protein>
    <recommendedName>
        <fullName evidence="5 14">Inositol oxygenase</fullName>
        <ecNumber evidence="4 14">1.13.99.1</ecNumber>
    </recommendedName>
    <alternativeName>
        <fullName evidence="10 14">Myo-inositol oxygenase</fullName>
    </alternativeName>
</protein>
<evidence type="ECO:0000256" key="12">
    <source>
        <dbReference type="PIRSR" id="PIRSR607828-1"/>
    </source>
</evidence>
<comment type="similarity">
    <text evidence="3 14">Belongs to the myo-inositol oxygenase family.</text>
</comment>
<evidence type="ECO:0000256" key="9">
    <source>
        <dbReference type="ARBA" id="ARBA00023004"/>
    </source>
</evidence>
<evidence type="ECO:0000256" key="14">
    <source>
        <dbReference type="RuleBase" id="RU367039"/>
    </source>
</evidence>
<comment type="caution">
    <text evidence="15">The sequence shown here is derived from an EMBL/GenBank/DDBJ whole genome shotgun (WGS) entry which is preliminary data.</text>
</comment>
<dbReference type="InterPro" id="IPR007828">
    <property type="entry name" value="Inositol_oxygenase"/>
</dbReference>
<comment type="pathway">
    <text evidence="2 14">Polyol metabolism; myo-inositol degradation into D-glucuronate; D-glucuronate from myo-inositol: step 1/1.</text>
</comment>
<dbReference type="UniPathway" id="UPA00111">
    <property type="reaction ID" value="UER00527"/>
</dbReference>
<keyword evidence="16" id="KW-1185">Reference proteome</keyword>
<keyword evidence="9 13" id="KW-0408">Iron</keyword>
<dbReference type="SUPFAM" id="SSF109604">
    <property type="entry name" value="HD-domain/PDEase-like"/>
    <property type="match status" value="1"/>
</dbReference>
<evidence type="ECO:0000256" key="7">
    <source>
        <dbReference type="ARBA" id="ARBA00022723"/>
    </source>
</evidence>
<dbReference type="PANTHER" id="PTHR12588:SF0">
    <property type="entry name" value="INOSITOL OXYGENASE"/>
    <property type="match status" value="1"/>
</dbReference>
<evidence type="ECO:0000256" key="3">
    <source>
        <dbReference type="ARBA" id="ARBA00005286"/>
    </source>
</evidence>
<feature type="binding site" evidence="13">
    <location>
        <position position="120"/>
    </location>
    <ligand>
        <name>Fe cation</name>
        <dbReference type="ChEBI" id="CHEBI:24875"/>
        <label>1</label>
    </ligand>
</feature>
<evidence type="ECO:0000256" key="4">
    <source>
        <dbReference type="ARBA" id="ARBA00011919"/>
    </source>
</evidence>
<organism evidence="15 16">
    <name type="scientific">Dimorphilus gyrociliatus</name>
    <dbReference type="NCBI Taxonomy" id="2664684"/>
    <lineage>
        <taxon>Eukaryota</taxon>
        <taxon>Metazoa</taxon>
        <taxon>Spiralia</taxon>
        <taxon>Lophotrochozoa</taxon>
        <taxon>Annelida</taxon>
        <taxon>Polychaeta</taxon>
        <taxon>Polychaeta incertae sedis</taxon>
        <taxon>Dinophilidae</taxon>
        <taxon>Dimorphilus</taxon>
    </lineage>
</organism>
<evidence type="ECO:0000313" key="16">
    <source>
        <dbReference type="Proteomes" id="UP000549394"/>
    </source>
</evidence>
<evidence type="ECO:0000313" key="15">
    <source>
        <dbReference type="EMBL" id="CAD5110696.1"/>
    </source>
</evidence>
<comment type="subcellular location">
    <subcellularLocation>
        <location evidence="1 14">Cytoplasm</location>
    </subcellularLocation>
</comment>
<feature type="binding site" evidence="13">
    <location>
        <position position="191"/>
    </location>
    <ligand>
        <name>Fe cation</name>
        <dbReference type="ChEBI" id="CHEBI:24875"/>
        <label>1</label>
    </ligand>
</feature>
<dbReference type="AlphaFoldDB" id="A0A7I8V520"/>
<evidence type="ECO:0000256" key="13">
    <source>
        <dbReference type="PIRSR" id="PIRSR607828-2"/>
    </source>
</evidence>
<keyword evidence="7 13" id="KW-0479">Metal-binding</keyword>
<name>A0A7I8V520_9ANNE</name>
<dbReference type="PANTHER" id="PTHR12588">
    <property type="entry name" value="MYOINOSITOL OXYGENASE"/>
    <property type="match status" value="1"/>
</dbReference>
<dbReference type="GO" id="GO:0019310">
    <property type="term" value="P:inositol catabolic process"/>
    <property type="evidence" value="ECO:0007669"/>
    <property type="project" value="UniProtKB-UniRule"/>
</dbReference>
<feature type="binding site" evidence="13">
    <location>
        <position position="121"/>
    </location>
    <ligand>
        <name>Fe cation</name>
        <dbReference type="ChEBI" id="CHEBI:24875"/>
        <label>1</label>
    </ligand>
</feature>
<proteinExistence type="inferred from homology"/>
<evidence type="ECO:0000256" key="6">
    <source>
        <dbReference type="ARBA" id="ARBA00022490"/>
    </source>
</evidence>
<reference evidence="15 16" key="1">
    <citation type="submission" date="2020-08" db="EMBL/GenBank/DDBJ databases">
        <authorList>
            <person name="Hejnol A."/>
        </authorList>
    </citation>
    <scope>NUCLEOTIDE SEQUENCE [LARGE SCALE GENOMIC DNA]</scope>
</reference>